<keyword evidence="2" id="KW-1185">Reference proteome</keyword>
<evidence type="ECO:0000313" key="2">
    <source>
        <dbReference type="Proteomes" id="UP000037397"/>
    </source>
</evidence>
<dbReference type="RefSeq" id="WP_050669514.1">
    <property type="nucleotide sequence ID" value="NZ_LAIR01000002.1"/>
</dbReference>
<evidence type="ECO:0000313" key="1">
    <source>
        <dbReference type="EMBL" id="KNX37184.1"/>
    </source>
</evidence>
<reference evidence="2" key="1">
    <citation type="submission" date="2015-03" db="EMBL/GenBank/DDBJ databases">
        <title>Luteipulveratus halotolerans sp. nov., a novel actinobacterium (Dermacoccaceae) from Sarawak, Malaysia.</title>
        <authorList>
            <person name="Juboi H."/>
            <person name="Basik A."/>
            <person name="Shamsul S.S."/>
            <person name="Arnold P."/>
            <person name="Schmitt E.K."/>
            <person name="Sanglier J.-J."/>
            <person name="Yeo T."/>
        </authorList>
    </citation>
    <scope>NUCLEOTIDE SEQUENCE [LARGE SCALE GENOMIC DNA]</scope>
    <source>
        <strain evidence="2">C296001</strain>
    </source>
</reference>
<protein>
    <submittedName>
        <fullName evidence="1">Uncharacterized protein</fullName>
    </submittedName>
</protein>
<sequence length="120" mass="13344">MDLHIDLDAAAAELTVRLSKRCDLDISPLTWKDMGDDYDTPWATERATIRAPYSVGVEVHRGSEEGRLVLYAGGWADLEYWSGSASDDVVDRAPGYNDWLDVPRFAAVVGEFLEHFRPGG</sequence>
<dbReference type="AlphaFoldDB" id="A0A0L6CHJ0"/>
<comment type="caution">
    <text evidence="1">The sequence shown here is derived from an EMBL/GenBank/DDBJ whole genome shotgun (WGS) entry which is preliminary data.</text>
</comment>
<dbReference type="OrthoDB" id="3700949at2"/>
<organism evidence="1 2">
    <name type="scientific">Luteipulveratus halotolerans</name>
    <dbReference type="NCBI Taxonomy" id="1631356"/>
    <lineage>
        <taxon>Bacteria</taxon>
        <taxon>Bacillati</taxon>
        <taxon>Actinomycetota</taxon>
        <taxon>Actinomycetes</taxon>
        <taxon>Micrococcales</taxon>
        <taxon>Dermacoccaceae</taxon>
        <taxon>Luteipulveratus</taxon>
    </lineage>
</organism>
<accession>A0A0L6CHJ0</accession>
<name>A0A0L6CHJ0_9MICO</name>
<proteinExistence type="predicted"/>
<gene>
    <name evidence="1" type="ORF">VV01_08550</name>
</gene>
<dbReference type="Proteomes" id="UP000037397">
    <property type="component" value="Unassembled WGS sequence"/>
</dbReference>
<dbReference type="EMBL" id="LAIR01000002">
    <property type="protein sequence ID" value="KNX37184.1"/>
    <property type="molecule type" value="Genomic_DNA"/>
</dbReference>